<dbReference type="InterPro" id="IPR035964">
    <property type="entry name" value="I/LWEQ_dom_sf"/>
</dbReference>
<dbReference type="SUPFAM" id="SSF48464">
    <property type="entry name" value="ENTH/VHS domain"/>
    <property type="match status" value="1"/>
</dbReference>
<dbReference type="SMART" id="SM00273">
    <property type="entry name" value="ENTH"/>
    <property type="match status" value="1"/>
</dbReference>
<dbReference type="InterPro" id="IPR030224">
    <property type="entry name" value="Sla2_fam"/>
</dbReference>
<evidence type="ECO:0000259" key="7">
    <source>
        <dbReference type="PROSITE" id="PS50942"/>
    </source>
</evidence>
<dbReference type="GO" id="GO:0048268">
    <property type="term" value="P:clathrin coat assembly"/>
    <property type="evidence" value="ECO:0007669"/>
    <property type="project" value="TreeGrafter"/>
</dbReference>
<dbReference type="CDD" id="cd17007">
    <property type="entry name" value="ANTH_N_Sla2p"/>
    <property type="match status" value="1"/>
</dbReference>
<dbReference type="Gene3D" id="1.20.1410.10">
    <property type="entry name" value="I/LWEQ domain"/>
    <property type="match status" value="1"/>
</dbReference>
<name>A0AAJ0ML85_9PEZI</name>
<evidence type="ECO:0000313" key="10">
    <source>
        <dbReference type="Proteomes" id="UP001275084"/>
    </source>
</evidence>
<evidence type="ECO:0000256" key="5">
    <source>
        <dbReference type="SAM" id="Coils"/>
    </source>
</evidence>
<keyword evidence="5" id="KW-0175">Coiled coil</keyword>
<sequence length="1049" mass="118553">MATIRSLDHTKSEAELSINIKKATSPEESAPKRKHVRSCIVYTWDHKSSQSFWAGIKVQPILADEVQTFKALITVHKVLQEGHPATLKEAMANRSWIDSLNRGMGGEGMRGYGPLIKEYVYYLLAKLSFHQQHPEFNGTFEYEEYISLKAINDPNEGYETITDLMTLQDKIDQFQKLIYSHFRNVGNNECRISALVPLVTESYGIYKFITSMLRAMHSTTGDNDALAPLRERYDAQHYRLVTFYYECSNLRYLTSLITIPKLPQDPPNLLSEDESAPALPARPRQEIERQPTPVAAPKSDEPDDMNEFWKSEIDRQNREYEEQQRVLEAQQQQALLQQQRAQMQAQRDFEEQQRQLLEQQRREQEALMQQQAQWQTQGRLAELEQENLNARAQYERDQLMLQQYDQRVKGLESELQQLQNNFGQQIGSKDDQIRALQEQVNTWRTKYEALAKLYSQLRHEHLDLLTKFKSVQLKAASAQEAIDRREKLEREIKTKNLELADMIRERDRALHDKDRLTGSNKDELEKLKRELRMALDRADNLERNKGNELSTVLSKYNREMADLEEALRNKSRALEDAQAKLRDGSSDLEQLLRDKEEELEVYKAGMDQTLIELNELKNNQGVSDQALDGQLDVLILAQMDKINEMIDSVLQAGVQRVDDAVYELDSTMQAGNQNASPSYVLSQIEKASASAMEFATSFNNFIADGPNSTHAELIKNVNVFSGALADVCSNTKGLTRLAADEKKSDSLVNGARQSSQSAVKFFRALLSFRLEGMDPIQKTDVVINNNNEVQMNLQRLNKLVESFAPSFGKLSNKGDLGDIVDSELSKAADAIAAAAARLAKLRNKPRDSYSTYELKVHDSILDAALAITTAIGQLIKAATVTQQEIVQAGKGSSSRTAFYKKNNRWTEGLISAAKAVASSTNTLIESADGVLSGRNSPEHLIVASNNVAASTAQLVAASRVKAGFMSKSQDNLEQASKAVGAACRSLVRQVQAMIKDRDAGDDQVDYSKLGSHEFKVREMEQQIEVLQLEQNLAAARHRLGEMRKISYQE</sequence>
<dbReference type="InterPro" id="IPR013809">
    <property type="entry name" value="ENTH"/>
</dbReference>
<feature type="coiled-coil region" evidence="5">
    <location>
        <begin position="306"/>
        <end position="619"/>
    </location>
</feature>
<dbReference type="PROSITE" id="PS50942">
    <property type="entry name" value="ENTH"/>
    <property type="match status" value="1"/>
</dbReference>
<comment type="subcellular location">
    <subcellularLocation>
        <location evidence="1">Cytoplasm</location>
    </subcellularLocation>
</comment>
<feature type="domain" description="ENTH" evidence="7">
    <location>
        <begin position="8"/>
        <end position="137"/>
    </location>
</feature>
<evidence type="ECO:0000256" key="3">
    <source>
        <dbReference type="ARBA" id="ARBA00022490"/>
    </source>
</evidence>
<dbReference type="GO" id="GO:0030479">
    <property type="term" value="C:actin cortical patch"/>
    <property type="evidence" value="ECO:0007669"/>
    <property type="project" value="TreeGrafter"/>
</dbReference>
<keyword evidence="10" id="KW-1185">Reference proteome</keyword>
<dbReference type="PROSITE" id="PS50945">
    <property type="entry name" value="I_LWEQ"/>
    <property type="match status" value="1"/>
</dbReference>
<dbReference type="Pfam" id="PF07651">
    <property type="entry name" value="ANTH"/>
    <property type="match status" value="1"/>
</dbReference>
<evidence type="ECO:0000256" key="6">
    <source>
        <dbReference type="SAM" id="MobiDB-lite"/>
    </source>
</evidence>
<dbReference type="PANTHER" id="PTHR10407:SF15">
    <property type="entry name" value="HUNTINGTIN INTERACTING PROTEIN 1"/>
    <property type="match status" value="1"/>
</dbReference>
<dbReference type="InterPro" id="IPR002558">
    <property type="entry name" value="ILWEQ_dom"/>
</dbReference>
<dbReference type="GO" id="GO:0006897">
    <property type="term" value="P:endocytosis"/>
    <property type="evidence" value="ECO:0007669"/>
    <property type="project" value="InterPro"/>
</dbReference>
<dbReference type="GO" id="GO:0051015">
    <property type="term" value="F:actin filament binding"/>
    <property type="evidence" value="ECO:0007669"/>
    <property type="project" value="TreeGrafter"/>
</dbReference>
<organism evidence="9 10">
    <name type="scientific">Lasiosphaeria hispida</name>
    <dbReference type="NCBI Taxonomy" id="260671"/>
    <lineage>
        <taxon>Eukaryota</taxon>
        <taxon>Fungi</taxon>
        <taxon>Dikarya</taxon>
        <taxon>Ascomycota</taxon>
        <taxon>Pezizomycotina</taxon>
        <taxon>Sordariomycetes</taxon>
        <taxon>Sordariomycetidae</taxon>
        <taxon>Sordariales</taxon>
        <taxon>Lasiosphaeriaceae</taxon>
        <taxon>Lasiosphaeria</taxon>
    </lineage>
</organism>
<evidence type="ECO:0000256" key="2">
    <source>
        <dbReference type="ARBA" id="ARBA00010135"/>
    </source>
</evidence>
<dbReference type="GO" id="GO:0032051">
    <property type="term" value="F:clathrin light chain binding"/>
    <property type="evidence" value="ECO:0007669"/>
    <property type="project" value="TreeGrafter"/>
</dbReference>
<keyword evidence="3" id="KW-0963">Cytoplasm</keyword>
<keyword evidence="4" id="KW-0009">Actin-binding</keyword>
<feature type="domain" description="I/LWEQ" evidence="8">
    <location>
        <begin position="808"/>
        <end position="1049"/>
    </location>
</feature>
<dbReference type="PANTHER" id="PTHR10407">
    <property type="entry name" value="HUNTINGTIN INTERACTING PROTEIN 1"/>
    <property type="match status" value="1"/>
</dbReference>
<reference evidence="9" key="2">
    <citation type="submission" date="2023-06" db="EMBL/GenBank/DDBJ databases">
        <authorList>
            <consortium name="Lawrence Berkeley National Laboratory"/>
            <person name="Haridas S."/>
            <person name="Hensen N."/>
            <person name="Bonometti L."/>
            <person name="Westerberg I."/>
            <person name="Brannstrom I.O."/>
            <person name="Guillou S."/>
            <person name="Cros-Aarteil S."/>
            <person name="Calhoun S."/>
            <person name="Kuo A."/>
            <person name="Mondo S."/>
            <person name="Pangilinan J."/>
            <person name="Riley R."/>
            <person name="Labutti K."/>
            <person name="Andreopoulos B."/>
            <person name="Lipzen A."/>
            <person name="Chen C."/>
            <person name="Yanf M."/>
            <person name="Daum C."/>
            <person name="Ng V."/>
            <person name="Clum A."/>
            <person name="Steindorff A."/>
            <person name="Ohm R."/>
            <person name="Martin F."/>
            <person name="Silar P."/>
            <person name="Natvig D."/>
            <person name="Lalanne C."/>
            <person name="Gautier V."/>
            <person name="Ament-Velasquez S.L."/>
            <person name="Kruys A."/>
            <person name="Hutchinson M.I."/>
            <person name="Powell A.J."/>
            <person name="Barry K."/>
            <person name="Miller A.N."/>
            <person name="Grigoriev I.V."/>
            <person name="Debuchy R."/>
            <person name="Gladieux P."/>
            <person name="Thoren M.H."/>
            <person name="Johannesson H."/>
        </authorList>
    </citation>
    <scope>NUCLEOTIDE SEQUENCE</scope>
    <source>
        <strain evidence="9">CBS 955.72</strain>
    </source>
</reference>
<proteinExistence type="inferred from homology"/>
<dbReference type="Gene3D" id="1.25.40.90">
    <property type="match status" value="1"/>
</dbReference>
<dbReference type="GO" id="GO:0030136">
    <property type="term" value="C:clathrin-coated vesicle"/>
    <property type="evidence" value="ECO:0007669"/>
    <property type="project" value="TreeGrafter"/>
</dbReference>
<accession>A0AAJ0ML85</accession>
<dbReference type="GO" id="GO:0080025">
    <property type="term" value="F:phosphatidylinositol-3,5-bisphosphate binding"/>
    <property type="evidence" value="ECO:0007669"/>
    <property type="project" value="TreeGrafter"/>
</dbReference>
<evidence type="ECO:0000256" key="4">
    <source>
        <dbReference type="ARBA" id="ARBA00023203"/>
    </source>
</evidence>
<evidence type="ECO:0000256" key="1">
    <source>
        <dbReference type="ARBA" id="ARBA00004496"/>
    </source>
</evidence>
<dbReference type="Proteomes" id="UP001275084">
    <property type="component" value="Unassembled WGS sequence"/>
</dbReference>
<dbReference type="InterPro" id="IPR008942">
    <property type="entry name" value="ENTH_VHS"/>
</dbReference>
<dbReference type="SMART" id="SM00307">
    <property type="entry name" value="ILWEQ"/>
    <property type="match status" value="1"/>
</dbReference>
<comment type="similarity">
    <text evidence="2">Belongs to the SLA2 family.</text>
</comment>
<dbReference type="GO" id="GO:0035615">
    <property type="term" value="F:clathrin adaptor activity"/>
    <property type="evidence" value="ECO:0007669"/>
    <property type="project" value="TreeGrafter"/>
</dbReference>
<dbReference type="GO" id="GO:0043325">
    <property type="term" value="F:phosphatidylinositol-3,4-bisphosphate binding"/>
    <property type="evidence" value="ECO:0007669"/>
    <property type="project" value="TreeGrafter"/>
</dbReference>
<protein>
    <submittedName>
        <fullName evidence="9">ANTH domain-containing protein</fullName>
    </submittedName>
</protein>
<feature type="coiled-coil region" evidence="5">
    <location>
        <begin position="1009"/>
        <end position="1045"/>
    </location>
</feature>
<evidence type="ECO:0000259" key="8">
    <source>
        <dbReference type="PROSITE" id="PS50945"/>
    </source>
</evidence>
<comment type="caution">
    <text evidence="9">The sequence shown here is derived from an EMBL/GenBank/DDBJ whole genome shotgun (WGS) entry which is preliminary data.</text>
</comment>
<feature type="region of interest" description="Disordered" evidence="6">
    <location>
        <begin position="267"/>
        <end position="305"/>
    </location>
</feature>
<dbReference type="Pfam" id="PF01608">
    <property type="entry name" value="I_LWEQ"/>
    <property type="match status" value="1"/>
</dbReference>
<dbReference type="EMBL" id="JAUIQD010000001">
    <property type="protein sequence ID" value="KAK3364383.1"/>
    <property type="molecule type" value="Genomic_DNA"/>
</dbReference>
<dbReference type="FunFam" id="1.25.40.90:FF:000021">
    <property type="entry name" value="Cytoskeleton assembly control protein Sla2"/>
    <property type="match status" value="1"/>
</dbReference>
<dbReference type="AlphaFoldDB" id="A0AAJ0ML85"/>
<dbReference type="GO" id="GO:0007015">
    <property type="term" value="P:actin filament organization"/>
    <property type="evidence" value="ECO:0007669"/>
    <property type="project" value="TreeGrafter"/>
</dbReference>
<evidence type="ECO:0000313" key="9">
    <source>
        <dbReference type="EMBL" id="KAK3364383.1"/>
    </source>
</evidence>
<dbReference type="SUPFAM" id="SSF109885">
    <property type="entry name" value="I/LWEQ domain"/>
    <property type="match status" value="1"/>
</dbReference>
<reference evidence="9" key="1">
    <citation type="journal article" date="2023" name="Mol. Phylogenet. Evol.">
        <title>Genome-scale phylogeny and comparative genomics of the fungal order Sordariales.</title>
        <authorList>
            <person name="Hensen N."/>
            <person name="Bonometti L."/>
            <person name="Westerberg I."/>
            <person name="Brannstrom I.O."/>
            <person name="Guillou S."/>
            <person name="Cros-Aarteil S."/>
            <person name="Calhoun S."/>
            <person name="Haridas S."/>
            <person name="Kuo A."/>
            <person name="Mondo S."/>
            <person name="Pangilinan J."/>
            <person name="Riley R."/>
            <person name="LaButti K."/>
            <person name="Andreopoulos B."/>
            <person name="Lipzen A."/>
            <person name="Chen C."/>
            <person name="Yan M."/>
            <person name="Daum C."/>
            <person name="Ng V."/>
            <person name="Clum A."/>
            <person name="Steindorff A."/>
            <person name="Ohm R.A."/>
            <person name="Martin F."/>
            <person name="Silar P."/>
            <person name="Natvig D.O."/>
            <person name="Lalanne C."/>
            <person name="Gautier V."/>
            <person name="Ament-Velasquez S.L."/>
            <person name="Kruys A."/>
            <person name="Hutchinson M.I."/>
            <person name="Powell A.J."/>
            <person name="Barry K."/>
            <person name="Miller A.N."/>
            <person name="Grigoriev I.V."/>
            <person name="Debuchy R."/>
            <person name="Gladieux P."/>
            <person name="Hiltunen Thoren M."/>
            <person name="Johannesson H."/>
        </authorList>
    </citation>
    <scope>NUCLEOTIDE SEQUENCE</scope>
    <source>
        <strain evidence="9">CBS 955.72</strain>
    </source>
</reference>
<dbReference type="FunFam" id="1.20.1410.10:FF:000004">
    <property type="entry name" value="Cytoskeleton assembly control protein Sla2"/>
    <property type="match status" value="1"/>
</dbReference>
<dbReference type="InterPro" id="IPR011417">
    <property type="entry name" value="ANTH_dom"/>
</dbReference>
<gene>
    <name evidence="9" type="ORF">B0T25DRAFT_529936</name>
</gene>